<dbReference type="Proteomes" id="UP000886043">
    <property type="component" value="Unassembled WGS sequence"/>
</dbReference>
<comment type="caution">
    <text evidence="2">The sequence shown here is derived from an EMBL/GenBank/DDBJ whole genome shotgun (WGS) entry which is preliminary data.</text>
</comment>
<gene>
    <name evidence="2" type="ORF">ENJ40_00285</name>
</gene>
<evidence type="ECO:0000259" key="1">
    <source>
        <dbReference type="Pfam" id="PF13406"/>
    </source>
</evidence>
<accession>A0A7C3GJ94</accession>
<dbReference type="Pfam" id="PF13406">
    <property type="entry name" value="SLT_2"/>
    <property type="match status" value="1"/>
</dbReference>
<dbReference type="AlphaFoldDB" id="A0A7C3GJ94"/>
<dbReference type="SUPFAM" id="SSF53955">
    <property type="entry name" value="Lysozyme-like"/>
    <property type="match status" value="1"/>
</dbReference>
<dbReference type="Gene3D" id="1.10.8.350">
    <property type="entry name" value="Bacterial muramidase"/>
    <property type="match status" value="1"/>
</dbReference>
<name>A0A7C3GJ94_9BACT</name>
<organism evidence="2">
    <name type="scientific">Thermosulfurimonas dismutans</name>
    <dbReference type="NCBI Taxonomy" id="999894"/>
    <lineage>
        <taxon>Bacteria</taxon>
        <taxon>Pseudomonadati</taxon>
        <taxon>Thermodesulfobacteriota</taxon>
        <taxon>Thermodesulfobacteria</taxon>
        <taxon>Thermodesulfobacteriales</taxon>
        <taxon>Thermodesulfobacteriaceae</taxon>
        <taxon>Thermosulfurimonas</taxon>
    </lineage>
</organism>
<dbReference type="EMBL" id="DRMH01000006">
    <property type="protein sequence ID" value="HFC96881.1"/>
    <property type="molecule type" value="Genomic_DNA"/>
</dbReference>
<sequence>PAELVERVFTDPRVRFLPQIMPRKLTWDETKLPYQQFLKPQRLARARAFLRDYAPLLREIESTYGVDKEVLVGLLLVESDLGRHRGRYRIFNVLASMAVSADWQRVKSYLPPGLSPEEEARFRKIMARRSRWAYRELRVLLELSRKYGMDPLALKGSIFGAFGYPQFVPSSFRKYAVDGNGDGRIDLYTLTDALASAANYLRAHGWRPGLSREEKKRVLMTYNHSEPYAETILKIAEYLRASPRRDSNTP</sequence>
<proteinExistence type="predicted"/>
<dbReference type="CDD" id="cd13399">
    <property type="entry name" value="Slt35-like"/>
    <property type="match status" value="1"/>
</dbReference>
<dbReference type="GO" id="GO:0008933">
    <property type="term" value="F:peptidoglycan lytic transglycosylase activity"/>
    <property type="evidence" value="ECO:0007669"/>
    <property type="project" value="TreeGrafter"/>
</dbReference>
<dbReference type="InterPro" id="IPR043426">
    <property type="entry name" value="MltB-like"/>
</dbReference>
<evidence type="ECO:0000313" key="2">
    <source>
        <dbReference type="EMBL" id="HFC96881.1"/>
    </source>
</evidence>
<dbReference type="PANTHER" id="PTHR30163">
    <property type="entry name" value="MEMBRANE-BOUND LYTIC MUREIN TRANSGLYCOSYLASE B"/>
    <property type="match status" value="1"/>
</dbReference>
<dbReference type="InterPro" id="IPR031304">
    <property type="entry name" value="SLT_2"/>
</dbReference>
<dbReference type="GO" id="GO:0009253">
    <property type="term" value="P:peptidoglycan catabolic process"/>
    <property type="evidence" value="ECO:0007669"/>
    <property type="project" value="TreeGrafter"/>
</dbReference>
<feature type="non-terminal residue" evidence="2">
    <location>
        <position position="1"/>
    </location>
</feature>
<dbReference type="Gene3D" id="1.10.530.10">
    <property type="match status" value="1"/>
</dbReference>
<reference evidence="2" key="1">
    <citation type="journal article" date="2020" name="mSystems">
        <title>Genome- and Community-Level Interaction Insights into Carbon Utilization and Element Cycling Functions of Hydrothermarchaeota in Hydrothermal Sediment.</title>
        <authorList>
            <person name="Zhou Z."/>
            <person name="Liu Y."/>
            <person name="Xu W."/>
            <person name="Pan J."/>
            <person name="Luo Z.H."/>
            <person name="Li M."/>
        </authorList>
    </citation>
    <scope>NUCLEOTIDE SEQUENCE [LARGE SCALE GENOMIC DNA]</scope>
    <source>
        <strain evidence="2">HyVt-483</strain>
    </source>
</reference>
<dbReference type="InterPro" id="IPR023346">
    <property type="entry name" value="Lysozyme-like_dom_sf"/>
</dbReference>
<dbReference type="PANTHER" id="PTHR30163:SF9">
    <property type="entry name" value="MEMBRANE-BOUND LYTIC MUREIN TRANSGLYCOSYLASE B"/>
    <property type="match status" value="1"/>
</dbReference>
<feature type="domain" description="Transglycosylase SLT" evidence="1">
    <location>
        <begin position="34"/>
        <end position="210"/>
    </location>
</feature>
<protein>
    <submittedName>
        <fullName evidence="2">Lytic murein transglycosylase</fullName>
    </submittedName>
</protein>